<evidence type="ECO:0000313" key="2">
    <source>
        <dbReference type="EMBL" id="SHK13176.1"/>
    </source>
</evidence>
<dbReference type="Gene3D" id="3.40.50.12780">
    <property type="entry name" value="N-terminal domain of ligase-like"/>
    <property type="match status" value="1"/>
</dbReference>
<dbReference type="STRING" id="156994.SAMN04488028_103104"/>
<dbReference type="SUPFAM" id="SSF56801">
    <property type="entry name" value="Acetyl-CoA synthetase-like"/>
    <property type="match status" value="1"/>
</dbReference>
<evidence type="ECO:0000313" key="3">
    <source>
        <dbReference type="Proteomes" id="UP000184474"/>
    </source>
</evidence>
<dbReference type="InterPro" id="IPR000873">
    <property type="entry name" value="AMP-dep_synth/lig_dom"/>
</dbReference>
<dbReference type="Proteomes" id="UP000184474">
    <property type="component" value="Unassembled WGS sequence"/>
</dbReference>
<dbReference type="Gene3D" id="3.30.300.30">
    <property type="match status" value="1"/>
</dbReference>
<dbReference type="AlphaFoldDB" id="A0A1M6PZ82"/>
<sequence>MEIDPNQDYLSKSEIRQLQNECFLSHLKYTYSHAKHYRDKLDKCGITLEDISSLDDLTKIPVTTKEEIETNNLDFQAVSPRSVVEYVTTSGTLGNPISIALTLEDQKRLTWNEKRSLNMCGITADDVIQITTTLDKRFMAGIAYYLGATALGAAVIRSGIGDPDFQLDNIRRFQPTVLIAVPSFAYKFGNYLLSKGIDPKSTSIRKIVCIGEPIKDTSFAPNTLNQKLMEIWDVQLYSTYASTEMATAFTECEAGQGGHLLPELVHVELLDDQNQPVADGEVGEVTVTPFGIEGMPLLRYKTGDLARLHTETCSCGRNTSRLGPVEGRKGQMIKWKGTTLFPQQIENVLNHISEIDNYIIELSLDDLGLDLLKVILPDHLERNVLDQAQRLLQQSLRVNPILEQNTAAYIASEILPKGSRKPRRFVDKRQLAN</sequence>
<name>A0A1M6PZ82_REIAG</name>
<keyword evidence="3" id="KW-1185">Reference proteome</keyword>
<keyword evidence="2" id="KW-0436">Ligase</keyword>
<gene>
    <name evidence="2" type="ORF">SAMN04488028_103104</name>
</gene>
<dbReference type="PANTHER" id="PTHR43845:SF1">
    <property type="entry name" value="BLR5969 PROTEIN"/>
    <property type="match status" value="1"/>
</dbReference>
<accession>A0A1M6PZ82</accession>
<dbReference type="Pfam" id="PF00501">
    <property type="entry name" value="AMP-binding"/>
    <property type="match status" value="1"/>
</dbReference>
<dbReference type="GO" id="GO:0016874">
    <property type="term" value="F:ligase activity"/>
    <property type="evidence" value="ECO:0007669"/>
    <property type="project" value="UniProtKB-KW"/>
</dbReference>
<feature type="domain" description="AMP-dependent synthetase/ligase" evidence="1">
    <location>
        <begin position="59"/>
        <end position="287"/>
    </location>
</feature>
<reference evidence="3" key="1">
    <citation type="submission" date="2016-11" db="EMBL/GenBank/DDBJ databases">
        <authorList>
            <person name="Varghese N."/>
            <person name="Submissions S."/>
        </authorList>
    </citation>
    <scope>NUCLEOTIDE SEQUENCE [LARGE SCALE GENOMIC DNA]</scope>
    <source>
        <strain evidence="3">DSM 26134</strain>
    </source>
</reference>
<dbReference type="RefSeq" id="WP_073122041.1">
    <property type="nucleotide sequence ID" value="NZ_FRAA01000003.1"/>
</dbReference>
<organism evidence="2 3">
    <name type="scientific">Reichenbachiella agariperforans</name>
    <dbReference type="NCBI Taxonomy" id="156994"/>
    <lineage>
        <taxon>Bacteria</taxon>
        <taxon>Pseudomonadati</taxon>
        <taxon>Bacteroidota</taxon>
        <taxon>Cytophagia</taxon>
        <taxon>Cytophagales</taxon>
        <taxon>Reichenbachiellaceae</taxon>
        <taxon>Reichenbachiella</taxon>
    </lineage>
</organism>
<dbReference type="EMBL" id="FRAA01000003">
    <property type="protein sequence ID" value="SHK13176.1"/>
    <property type="molecule type" value="Genomic_DNA"/>
</dbReference>
<evidence type="ECO:0000259" key="1">
    <source>
        <dbReference type="Pfam" id="PF00501"/>
    </source>
</evidence>
<dbReference type="PANTHER" id="PTHR43845">
    <property type="entry name" value="BLR5969 PROTEIN"/>
    <property type="match status" value="1"/>
</dbReference>
<protein>
    <submittedName>
        <fullName evidence="2">Phenylacetate-CoA ligase</fullName>
    </submittedName>
</protein>
<dbReference type="InterPro" id="IPR045851">
    <property type="entry name" value="AMP-bd_C_sf"/>
</dbReference>
<dbReference type="InterPro" id="IPR042099">
    <property type="entry name" value="ANL_N_sf"/>
</dbReference>
<proteinExistence type="predicted"/>